<feature type="chain" id="PRO_5022737891" description="Nickel/cobalt transporter regulator" evidence="2">
    <location>
        <begin position="28"/>
        <end position="169"/>
    </location>
</feature>
<reference evidence="3 4" key="1">
    <citation type="submission" date="2019-08" db="EMBL/GenBank/DDBJ databases">
        <title>Parahaliea maris sp. nov., isolated from the surface seawater.</title>
        <authorList>
            <person name="Liu Y."/>
        </authorList>
    </citation>
    <scope>NUCLEOTIDE SEQUENCE [LARGE SCALE GENOMIC DNA]</scope>
    <source>
        <strain evidence="3 4">HSLHS9</strain>
    </source>
</reference>
<evidence type="ECO:0000313" key="4">
    <source>
        <dbReference type="Proteomes" id="UP000321039"/>
    </source>
</evidence>
<evidence type="ECO:0000256" key="1">
    <source>
        <dbReference type="SAM" id="MobiDB-lite"/>
    </source>
</evidence>
<dbReference type="AlphaFoldDB" id="A0A5C9A2L7"/>
<keyword evidence="2" id="KW-0732">Signal</keyword>
<evidence type="ECO:0008006" key="5">
    <source>
        <dbReference type="Google" id="ProtNLM"/>
    </source>
</evidence>
<sequence length="169" mass="18132">MLFNKGNITKSAIALIAAAMLAGAANAAPPAHAGGPNKDKGNTAKVKHDKQGGYDSRDRDNIDVSIVFDSPHRSIIRDYYSNEFSRQGCPPGLAKKGNGCQPPGQARKWSVGHRLPDDVVYYPLPHDLHVRLGYDDPAYKLIRVGSDILRIGVGTGIVVEAVEDLGGLF</sequence>
<feature type="compositionally biased region" description="Low complexity" evidence="1">
    <location>
        <begin position="27"/>
        <end position="36"/>
    </location>
</feature>
<evidence type="ECO:0000313" key="3">
    <source>
        <dbReference type="EMBL" id="TXS93857.1"/>
    </source>
</evidence>
<evidence type="ECO:0000256" key="2">
    <source>
        <dbReference type="SAM" id="SignalP"/>
    </source>
</evidence>
<dbReference type="EMBL" id="VRZA01000003">
    <property type="protein sequence ID" value="TXS93857.1"/>
    <property type="molecule type" value="Genomic_DNA"/>
</dbReference>
<feature type="compositionally biased region" description="Basic and acidic residues" evidence="1">
    <location>
        <begin position="49"/>
        <end position="58"/>
    </location>
</feature>
<proteinExistence type="predicted"/>
<feature type="signal peptide" evidence="2">
    <location>
        <begin position="1"/>
        <end position="27"/>
    </location>
</feature>
<name>A0A5C9A2L7_9GAMM</name>
<protein>
    <recommendedName>
        <fullName evidence="5">Nickel/cobalt transporter regulator</fullName>
    </recommendedName>
</protein>
<dbReference type="RefSeq" id="WP_148068199.1">
    <property type="nucleotide sequence ID" value="NZ_VRZA01000003.1"/>
</dbReference>
<accession>A0A5C9A2L7</accession>
<comment type="caution">
    <text evidence="3">The sequence shown here is derived from an EMBL/GenBank/DDBJ whole genome shotgun (WGS) entry which is preliminary data.</text>
</comment>
<dbReference type="Proteomes" id="UP000321039">
    <property type="component" value="Unassembled WGS sequence"/>
</dbReference>
<feature type="region of interest" description="Disordered" evidence="1">
    <location>
        <begin position="27"/>
        <end position="58"/>
    </location>
</feature>
<organism evidence="3 4">
    <name type="scientific">Parahaliea maris</name>
    <dbReference type="NCBI Taxonomy" id="2716870"/>
    <lineage>
        <taxon>Bacteria</taxon>
        <taxon>Pseudomonadati</taxon>
        <taxon>Pseudomonadota</taxon>
        <taxon>Gammaproteobacteria</taxon>
        <taxon>Cellvibrionales</taxon>
        <taxon>Halieaceae</taxon>
        <taxon>Parahaliea</taxon>
    </lineage>
</organism>
<dbReference type="Gene3D" id="3.10.450.160">
    <property type="entry name" value="inner membrane protein cigr"/>
    <property type="match status" value="1"/>
</dbReference>
<gene>
    <name evidence="3" type="ORF">FV139_09490</name>
</gene>
<keyword evidence="4" id="KW-1185">Reference proteome</keyword>